<gene>
    <name evidence="6" type="primary">yqgN</name>
    <name evidence="6" type="ORF">NCTC4824_01706</name>
</gene>
<dbReference type="PANTHER" id="PTHR23407">
    <property type="entry name" value="ATPASE INHIBITOR/5-FORMYLTETRAHYDROFOLATE CYCLO-LIGASE"/>
    <property type="match status" value="1"/>
</dbReference>
<dbReference type="GO" id="GO:0035999">
    <property type="term" value="P:tetrahydrofolate interconversion"/>
    <property type="evidence" value="ECO:0007669"/>
    <property type="project" value="TreeGrafter"/>
</dbReference>
<feature type="binding site" evidence="4">
    <location>
        <position position="49"/>
    </location>
    <ligand>
        <name>substrate</name>
    </ligand>
</feature>
<dbReference type="Pfam" id="PF01812">
    <property type="entry name" value="5-FTHF_cyc-lig"/>
    <property type="match status" value="1"/>
</dbReference>
<keyword evidence="7" id="KW-1185">Reference proteome</keyword>
<evidence type="ECO:0000256" key="1">
    <source>
        <dbReference type="ARBA" id="ARBA00010638"/>
    </source>
</evidence>
<keyword evidence="3 4" id="KW-0067">ATP-binding</keyword>
<dbReference type="GO" id="GO:0009396">
    <property type="term" value="P:folic acid-containing compound biosynthetic process"/>
    <property type="evidence" value="ECO:0007669"/>
    <property type="project" value="TreeGrafter"/>
</dbReference>
<dbReference type="InterPro" id="IPR024185">
    <property type="entry name" value="FTHF_cligase-like_sf"/>
</dbReference>
<protein>
    <recommendedName>
        <fullName evidence="5">5-formyltetrahydrofolate cyclo-ligase</fullName>
        <ecNumber evidence="5">6.3.3.2</ecNumber>
    </recommendedName>
</protein>
<dbReference type="AlphaFoldDB" id="A0A2X4YW69"/>
<dbReference type="GO" id="GO:0046872">
    <property type="term" value="F:metal ion binding"/>
    <property type="evidence" value="ECO:0007669"/>
    <property type="project" value="UniProtKB-KW"/>
</dbReference>
<evidence type="ECO:0000256" key="4">
    <source>
        <dbReference type="PIRSR" id="PIRSR006806-1"/>
    </source>
</evidence>
<keyword evidence="6" id="KW-0436">Ligase</keyword>
<dbReference type="EC" id="6.3.3.2" evidence="5"/>
<accession>A0A2X4YW69</accession>
<feature type="binding site" evidence="4">
    <location>
        <begin position="3"/>
        <end position="7"/>
    </location>
    <ligand>
        <name>ATP</name>
        <dbReference type="ChEBI" id="CHEBI:30616"/>
    </ligand>
</feature>
<dbReference type="NCBIfam" id="TIGR02727">
    <property type="entry name" value="MTHFS_bact"/>
    <property type="match status" value="1"/>
</dbReference>
<dbReference type="GO" id="GO:0005524">
    <property type="term" value="F:ATP binding"/>
    <property type="evidence" value="ECO:0007669"/>
    <property type="project" value="UniProtKB-KW"/>
</dbReference>
<keyword evidence="2 4" id="KW-0547">Nucleotide-binding</keyword>
<evidence type="ECO:0000256" key="2">
    <source>
        <dbReference type="ARBA" id="ARBA00022741"/>
    </source>
</evidence>
<dbReference type="RefSeq" id="WP_082788576.1">
    <property type="nucleotide sequence ID" value="NZ_CBCSGM010000001.1"/>
</dbReference>
<sequence length="185" mass="21568">MDKKTLRRKMSDQLQSMDRIAYEHRSYLIASCLTATSEWKNATTIGITMSHFPEVDTWQLIRAGWAMGKRMVIPKCMAVTKEMKFKEITSFDQLEIVYMNLFEPIREQKDIHSKEIDLLIVPGLAFNHRGYRVGFGGGYYDRYLERFQGETISLAFSEQVMEGLPYENHDLPVEKIITDQEIIIC</sequence>
<dbReference type="PIRSF" id="PIRSF006806">
    <property type="entry name" value="FTHF_cligase"/>
    <property type="match status" value="1"/>
</dbReference>
<evidence type="ECO:0000256" key="3">
    <source>
        <dbReference type="ARBA" id="ARBA00022840"/>
    </source>
</evidence>
<feature type="binding site" evidence="4">
    <location>
        <begin position="132"/>
        <end position="140"/>
    </location>
    <ligand>
        <name>ATP</name>
        <dbReference type="ChEBI" id="CHEBI:30616"/>
    </ligand>
</feature>
<dbReference type="Proteomes" id="UP000249134">
    <property type="component" value="Chromosome 1"/>
</dbReference>
<evidence type="ECO:0000313" key="6">
    <source>
        <dbReference type="EMBL" id="SQI56055.1"/>
    </source>
</evidence>
<comment type="catalytic activity">
    <reaction evidence="5">
        <text>(6S)-5-formyl-5,6,7,8-tetrahydrofolate + ATP = (6R)-5,10-methenyltetrahydrofolate + ADP + phosphate</text>
        <dbReference type="Rhea" id="RHEA:10488"/>
        <dbReference type="ChEBI" id="CHEBI:30616"/>
        <dbReference type="ChEBI" id="CHEBI:43474"/>
        <dbReference type="ChEBI" id="CHEBI:57455"/>
        <dbReference type="ChEBI" id="CHEBI:57457"/>
        <dbReference type="ChEBI" id="CHEBI:456216"/>
        <dbReference type="EC" id="6.3.3.2"/>
    </reaction>
</comment>
<evidence type="ECO:0000313" key="7">
    <source>
        <dbReference type="Proteomes" id="UP000249134"/>
    </source>
</evidence>
<name>A0A2X4YW69_LEDLE</name>
<evidence type="ECO:0000256" key="5">
    <source>
        <dbReference type="RuleBase" id="RU361279"/>
    </source>
</evidence>
<comment type="cofactor">
    <cofactor evidence="5">
        <name>Mg(2+)</name>
        <dbReference type="ChEBI" id="CHEBI:18420"/>
    </cofactor>
</comment>
<keyword evidence="5" id="KW-0460">Magnesium</keyword>
<comment type="similarity">
    <text evidence="1 5">Belongs to the 5-formyltetrahydrofolate cyclo-ligase family.</text>
</comment>
<dbReference type="EMBL" id="LS483476">
    <property type="protein sequence ID" value="SQI56055.1"/>
    <property type="molecule type" value="Genomic_DNA"/>
</dbReference>
<dbReference type="GO" id="GO:0030272">
    <property type="term" value="F:5-formyltetrahydrofolate cyclo-ligase activity"/>
    <property type="evidence" value="ECO:0007669"/>
    <property type="project" value="UniProtKB-EC"/>
</dbReference>
<dbReference type="SUPFAM" id="SSF100950">
    <property type="entry name" value="NagB/RpiA/CoA transferase-like"/>
    <property type="match status" value="1"/>
</dbReference>
<organism evidence="6 7">
    <name type="scientific">Lederbergia lenta</name>
    <name type="common">Bacillus lentus</name>
    <dbReference type="NCBI Taxonomy" id="1467"/>
    <lineage>
        <taxon>Bacteria</taxon>
        <taxon>Bacillati</taxon>
        <taxon>Bacillota</taxon>
        <taxon>Bacilli</taxon>
        <taxon>Bacillales</taxon>
        <taxon>Bacillaceae</taxon>
        <taxon>Lederbergia</taxon>
    </lineage>
</organism>
<reference evidence="6 7" key="1">
    <citation type="submission" date="2018-06" db="EMBL/GenBank/DDBJ databases">
        <authorList>
            <consortium name="Pathogen Informatics"/>
            <person name="Doyle S."/>
        </authorList>
    </citation>
    <scope>NUCLEOTIDE SEQUENCE [LARGE SCALE GENOMIC DNA]</scope>
    <source>
        <strain evidence="6 7">NCTC4824</strain>
    </source>
</reference>
<dbReference type="InterPro" id="IPR037171">
    <property type="entry name" value="NagB/RpiA_transferase-like"/>
</dbReference>
<dbReference type="Gene3D" id="3.40.50.10420">
    <property type="entry name" value="NagB/RpiA/CoA transferase-like"/>
    <property type="match status" value="1"/>
</dbReference>
<dbReference type="PANTHER" id="PTHR23407:SF1">
    <property type="entry name" value="5-FORMYLTETRAHYDROFOLATE CYCLO-LIGASE"/>
    <property type="match status" value="1"/>
</dbReference>
<dbReference type="InterPro" id="IPR002698">
    <property type="entry name" value="FTHF_cligase"/>
</dbReference>
<proteinExistence type="inferred from homology"/>
<feature type="binding site" evidence="4">
    <location>
        <position position="54"/>
    </location>
    <ligand>
        <name>substrate</name>
    </ligand>
</feature>
<keyword evidence="5" id="KW-0479">Metal-binding</keyword>
<dbReference type="STRING" id="1348624.GCA_001591545_00787"/>
<dbReference type="KEGG" id="blen:NCTC4824_01706"/>